<dbReference type="GO" id="GO:0072546">
    <property type="term" value="C:EMC complex"/>
    <property type="evidence" value="ECO:0007669"/>
    <property type="project" value="InterPro"/>
</dbReference>
<evidence type="ECO:0000256" key="4">
    <source>
        <dbReference type="ARBA" id="ARBA00022692"/>
    </source>
</evidence>
<dbReference type="InterPro" id="IPR029008">
    <property type="entry name" value="EMC6-like"/>
</dbReference>
<comment type="similarity">
    <text evidence="2">Belongs to the EMC6 family.</text>
</comment>
<dbReference type="InParanoid" id="A0A2J7PIB9"/>
<dbReference type="CDD" id="cd09917">
    <property type="entry name" value="F-box_SF"/>
    <property type="match status" value="1"/>
</dbReference>
<dbReference type="PANTHER" id="PTHR20994:SF0">
    <property type="entry name" value="ER MEMBRANE PROTEIN COMPLEX SUBUNIT 6"/>
    <property type="match status" value="1"/>
</dbReference>
<proteinExistence type="inferred from homology"/>
<dbReference type="InterPro" id="IPR001810">
    <property type="entry name" value="F-box_dom"/>
</dbReference>
<dbReference type="STRING" id="105785.A0A2J7PIB9"/>
<feature type="domain" description="F-box" evidence="10">
    <location>
        <begin position="23"/>
        <end position="70"/>
    </location>
</feature>
<evidence type="ECO:0000256" key="6">
    <source>
        <dbReference type="ARBA" id="ARBA00022989"/>
    </source>
</evidence>
<dbReference type="SUPFAM" id="SSF81383">
    <property type="entry name" value="F-box domain"/>
    <property type="match status" value="1"/>
</dbReference>
<dbReference type="Pfam" id="PF12937">
    <property type="entry name" value="F-box-like"/>
    <property type="match status" value="1"/>
</dbReference>
<gene>
    <name evidence="11" type="primary">Emc6</name>
    <name evidence="11" type="ORF">B7P43_G03284</name>
</gene>
<dbReference type="Proteomes" id="UP000235965">
    <property type="component" value="Unassembled WGS sequence"/>
</dbReference>
<keyword evidence="4 9" id="KW-0812">Transmembrane</keyword>
<dbReference type="GO" id="GO:0034975">
    <property type="term" value="P:protein folding in endoplasmic reticulum"/>
    <property type="evidence" value="ECO:0007669"/>
    <property type="project" value="TreeGrafter"/>
</dbReference>
<evidence type="ECO:0000256" key="2">
    <source>
        <dbReference type="ARBA" id="ARBA00009436"/>
    </source>
</evidence>
<evidence type="ECO:0000259" key="10">
    <source>
        <dbReference type="PROSITE" id="PS50181"/>
    </source>
</evidence>
<dbReference type="InterPro" id="IPR036047">
    <property type="entry name" value="F-box-like_dom_sf"/>
</dbReference>
<protein>
    <recommendedName>
        <fullName evidence="3">ER membrane protein complex subunit 6</fullName>
    </recommendedName>
    <alternativeName>
        <fullName evidence="8">Transmembrane protein 93</fullName>
    </alternativeName>
</protein>
<evidence type="ECO:0000256" key="1">
    <source>
        <dbReference type="ARBA" id="ARBA00004477"/>
    </source>
</evidence>
<dbReference type="AlphaFoldDB" id="A0A2J7PIB9"/>
<comment type="subcellular location">
    <subcellularLocation>
        <location evidence="1">Endoplasmic reticulum membrane</location>
        <topology evidence="1">Multi-pass membrane protein</topology>
    </subcellularLocation>
</comment>
<accession>A0A2J7PIB9</accession>
<dbReference type="InterPro" id="IPR008504">
    <property type="entry name" value="Emc6"/>
</dbReference>
<keyword evidence="12" id="KW-1185">Reference proteome</keyword>
<comment type="caution">
    <text evidence="11">The sequence shown here is derived from an EMBL/GenBank/DDBJ whole genome shotgun (WGS) entry which is preliminary data.</text>
</comment>
<evidence type="ECO:0000313" key="12">
    <source>
        <dbReference type="Proteomes" id="UP000235965"/>
    </source>
</evidence>
<dbReference type="Pfam" id="PF07019">
    <property type="entry name" value="EMC6"/>
    <property type="match status" value="1"/>
</dbReference>
<dbReference type="Gene3D" id="1.20.1280.50">
    <property type="match status" value="1"/>
</dbReference>
<evidence type="ECO:0000256" key="9">
    <source>
        <dbReference type="SAM" id="Phobius"/>
    </source>
</evidence>
<evidence type="ECO:0000313" key="11">
    <source>
        <dbReference type="EMBL" id="PNF16097.1"/>
    </source>
</evidence>
<dbReference type="EMBL" id="NEVH01025127">
    <property type="protein sequence ID" value="PNF16097.1"/>
    <property type="molecule type" value="Genomic_DNA"/>
</dbReference>
<sequence length="268" mass="29978">MESFNSWMVFPVGLHAMLSDKLVDIVGELPEEIGIMIIRMLDSRTLLSAAVVSKKWRNLCHADSRLQKKIMQQIMFQGVAQYLNPHKISIQRRDPNNYCPSSTMNGHHRMTVAPVSNTDRPRLPRMWAPTDWQFTVPAAEQPNETTQRKGFSKAGKSSSTAKREIVAYSELAVRNNASVVEYCRTSMAALSGGTAGLLGLTGFYGFGFYVFAVVGLWVLILLKAGSNWRKYFISRRTLLTNGFFGSLFVSFKKTTGIDVILQTGGFYS</sequence>
<keyword evidence="5" id="KW-0256">Endoplasmic reticulum</keyword>
<organism evidence="11 12">
    <name type="scientific">Cryptotermes secundus</name>
    <dbReference type="NCBI Taxonomy" id="105785"/>
    <lineage>
        <taxon>Eukaryota</taxon>
        <taxon>Metazoa</taxon>
        <taxon>Ecdysozoa</taxon>
        <taxon>Arthropoda</taxon>
        <taxon>Hexapoda</taxon>
        <taxon>Insecta</taxon>
        <taxon>Pterygota</taxon>
        <taxon>Neoptera</taxon>
        <taxon>Polyneoptera</taxon>
        <taxon>Dictyoptera</taxon>
        <taxon>Blattodea</taxon>
        <taxon>Blattoidea</taxon>
        <taxon>Termitoidae</taxon>
        <taxon>Kalotermitidae</taxon>
        <taxon>Cryptotermitinae</taxon>
        <taxon>Cryptotermes</taxon>
    </lineage>
</organism>
<evidence type="ECO:0000256" key="3">
    <source>
        <dbReference type="ARBA" id="ARBA00020827"/>
    </source>
</evidence>
<evidence type="ECO:0000256" key="7">
    <source>
        <dbReference type="ARBA" id="ARBA00023136"/>
    </source>
</evidence>
<dbReference type="PANTHER" id="PTHR20994">
    <property type="entry name" value="ER MEMBRANE PROTEIN COMPLEX SUBUNIT 6"/>
    <property type="match status" value="1"/>
</dbReference>
<evidence type="ECO:0000256" key="5">
    <source>
        <dbReference type="ARBA" id="ARBA00022824"/>
    </source>
</evidence>
<feature type="transmembrane region" description="Helical" evidence="9">
    <location>
        <begin position="203"/>
        <end position="222"/>
    </location>
</feature>
<dbReference type="OrthoDB" id="6577359at2759"/>
<evidence type="ECO:0000256" key="8">
    <source>
        <dbReference type="ARBA" id="ARBA00031072"/>
    </source>
</evidence>
<name>A0A2J7PIB9_9NEOP</name>
<keyword evidence="7 9" id="KW-0472">Membrane</keyword>
<dbReference type="GO" id="GO:0000045">
    <property type="term" value="P:autophagosome assembly"/>
    <property type="evidence" value="ECO:0007669"/>
    <property type="project" value="TreeGrafter"/>
</dbReference>
<reference evidence="11 12" key="1">
    <citation type="submission" date="2017-12" db="EMBL/GenBank/DDBJ databases">
        <title>Hemimetabolous genomes reveal molecular basis of termite eusociality.</title>
        <authorList>
            <person name="Harrison M.C."/>
            <person name="Jongepier E."/>
            <person name="Robertson H.M."/>
            <person name="Arning N."/>
            <person name="Bitard-Feildel T."/>
            <person name="Chao H."/>
            <person name="Childers C.P."/>
            <person name="Dinh H."/>
            <person name="Doddapaneni H."/>
            <person name="Dugan S."/>
            <person name="Gowin J."/>
            <person name="Greiner C."/>
            <person name="Han Y."/>
            <person name="Hu H."/>
            <person name="Hughes D.S.T."/>
            <person name="Huylmans A.-K."/>
            <person name="Kemena C."/>
            <person name="Kremer L.P.M."/>
            <person name="Lee S.L."/>
            <person name="Lopez-Ezquerra A."/>
            <person name="Mallet L."/>
            <person name="Monroy-Kuhn J.M."/>
            <person name="Moser A."/>
            <person name="Murali S.C."/>
            <person name="Muzny D.M."/>
            <person name="Otani S."/>
            <person name="Piulachs M.-D."/>
            <person name="Poelchau M."/>
            <person name="Qu J."/>
            <person name="Schaub F."/>
            <person name="Wada-Katsumata A."/>
            <person name="Worley K.C."/>
            <person name="Xie Q."/>
            <person name="Ylla G."/>
            <person name="Poulsen M."/>
            <person name="Gibbs R.A."/>
            <person name="Schal C."/>
            <person name="Richards S."/>
            <person name="Belles X."/>
            <person name="Korb J."/>
            <person name="Bornberg-Bauer E."/>
        </authorList>
    </citation>
    <scope>NUCLEOTIDE SEQUENCE [LARGE SCALE GENOMIC DNA]</scope>
    <source>
        <tissue evidence="11">Whole body</tissue>
    </source>
</reference>
<keyword evidence="6 9" id="KW-1133">Transmembrane helix</keyword>
<dbReference type="SMART" id="SM00256">
    <property type="entry name" value="FBOX"/>
    <property type="match status" value="1"/>
</dbReference>
<dbReference type="PROSITE" id="PS50181">
    <property type="entry name" value="FBOX"/>
    <property type="match status" value="1"/>
</dbReference>